<keyword evidence="4" id="KW-1003">Cell membrane</keyword>
<dbReference type="InterPro" id="IPR051045">
    <property type="entry name" value="TonB-dependent_transducer"/>
</dbReference>
<keyword evidence="7" id="KW-0653">Protein transport</keyword>
<dbReference type="PANTHER" id="PTHR33446:SF2">
    <property type="entry name" value="PROTEIN TONB"/>
    <property type="match status" value="1"/>
</dbReference>
<keyword evidence="9" id="KW-0472">Membrane</keyword>
<evidence type="ECO:0000256" key="2">
    <source>
        <dbReference type="ARBA" id="ARBA00006555"/>
    </source>
</evidence>
<dbReference type="InterPro" id="IPR006260">
    <property type="entry name" value="TonB/TolA_C"/>
</dbReference>
<dbReference type="AlphaFoldDB" id="A0AA42WUY9"/>
<evidence type="ECO:0000256" key="6">
    <source>
        <dbReference type="ARBA" id="ARBA00022692"/>
    </source>
</evidence>
<proteinExistence type="inferred from homology"/>
<name>A0AA42WUY9_SPHYA</name>
<dbReference type="GO" id="GO:0098797">
    <property type="term" value="C:plasma membrane protein complex"/>
    <property type="evidence" value="ECO:0007669"/>
    <property type="project" value="TreeGrafter"/>
</dbReference>
<evidence type="ECO:0000256" key="7">
    <source>
        <dbReference type="ARBA" id="ARBA00022927"/>
    </source>
</evidence>
<gene>
    <name evidence="11" type="ORF">N5J77_13810</name>
</gene>
<evidence type="ECO:0000256" key="3">
    <source>
        <dbReference type="ARBA" id="ARBA00022448"/>
    </source>
</evidence>
<evidence type="ECO:0000256" key="9">
    <source>
        <dbReference type="ARBA" id="ARBA00023136"/>
    </source>
</evidence>
<dbReference type="PROSITE" id="PS52015">
    <property type="entry name" value="TONB_CTD"/>
    <property type="match status" value="1"/>
</dbReference>
<dbReference type="GO" id="GO:0015031">
    <property type="term" value="P:protein transport"/>
    <property type="evidence" value="ECO:0007669"/>
    <property type="project" value="UniProtKB-KW"/>
</dbReference>
<dbReference type="EMBL" id="JAOCKX010000018">
    <property type="protein sequence ID" value="MDH2132203.1"/>
    <property type="molecule type" value="Genomic_DNA"/>
</dbReference>
<dbReference type="GO" id="GO:0031992">
    <property type="term" value="F:energy transducer activity"/>
    <property type="evidence" value="ECO:0007669"/>
    <property type="project" value="TreeGrafter"/>
</dbReference>
<dbReference type="Proteomes" id="UP001162318">
    <property type="component" value="Unassembled WGS sequence"/>
</dbReference>
<accession>A0AA42WUY9</accession>
<dbReference type="Gene3D" id="3.30.1150.10">
    <property type="match status" value="1"/>
</dbReference>
<feature type="domain" description="TonB C-terminal" evidence="10">
    <location>
        <begin position="1"/>
        <end position="87"/>
    </location>
</feature>
<dbReference type="RefSeq" id="WP_279727850.1">
    <property type="nucleotide sequence ID" value="NZ_JAOCKX010000018.1"/>
</dbReference>
<keyword evidence="6" id="KW-0812">Transmembrane</keyword>
<evidence type="ECO:0000313" key="12">
    <source>
        <dbReference type="Proteomes" id="UP001162318"/>
    </source>
</evidence>
<comment type="caution">
    <text evidence="11">The sequence shown here is derived from an EMBL/GenBank/DDBJ whole genome shotgun (WGS) entry which is preliminary data.</text>
</comment>
<protein>
    <submittedName>
        <fullName evidence="11">Energy transducer TonB</fullName>
    </submittedName>
</protein>
<evidence type="ECO:0000256" key="5">
    <source>
        <dbReference type="ARBA" id="ARBA00022519"/>
    </source>
</evidence>
<dbReference type="PANTHER" id="PTHR33446">
    <property type="entry name" value="PROTEIN TONB-RELATED"/>
    <property type="match status" value="1"/>
</dbReference>
<dbReference type="Pfam" id="PF03544">
    <property type="entry name" value="TonB_C"/>
    <property type="match status" value="1"/>
</dbReference>
<keyword evidence="5" id="KW-0997">Cell inner membrane</keyword>
<evidence type="ECO:0000256" key="4">
    <source>
        <dbReference type="ARBA" id="ARBA00022475"/>
    </source>
</evidence>
<organism evidence="11 12">
    <name type="scientific">Sphingobium yanoikuyae</name>
    <name type="common">Sphingomonas yanoikuyae</name>
    <dbReference type="NCBI Taxonomy" id="13690"/>
    <lineage>
        <taxon>Bacteria</taxon>
        <taxon>Pseudomonadati</taxon>
        <taxon>Pseudomonadota</taxon>
        <taxon>Alphaproteobacteria</taxon>
        <taxon>Sphingomonadales</taxon>
        <taxon>Sphingomonadaceae</taxon>
        <taxon>Sphingobium</taxon>
    </lineage>
</organism>
<keyword evidence="8" id="KW-1133">Transmembrane helix</keyword>
<evidence type="ECO:0000256" key="8">
    <source>
        <dbReference type="ARBA" id="ARBA00022989"/>
    </source>
</evidence>
<comment type="similarity">
    <text evidence="2">Belongs to the TonB family.</text>
</comment>
<sequence>MLGALNKVKRYPREAAFRRQQGVPYIRFVMNREGKVLSVRLERSSGVRSLDDEALSLPKRASPLPRPPEEVKGDSIELVVPVEFFMS</sequence>
<evidence type="ECO:0000259" key="10">
    <source>
        <dbReference type="PROSITE" id="PS52015"/>
    </source>
</evidence>
<comment type="subcellular location">
    <subcellularLocation>
        <location evidence="1">Cell inner membrane</location>
        <topology evidence="1">Single-pass membrane protein</topology>
        <orientation evidence="1">Periplasmic side</orientation>
    </subcellularLocation>
</comment>
<evidence type="ECO:0000256" key="1">
    <source>
        <dbReference type="ARBA" id="ARBA00004383"/>
    </source>
</evidence>
<dbReference type="SUPFAM" id="SSF74653">
    <property type="entry name" value="TolA/TonB C-terminal domain"/>
    <property type="match status" value="1"/>
</dbReference>
<dbReference type="InterPro" id="IPR037682">
    <property type="entry name" value="TonB_C"/>
</dbReference>
<dbReference type="GO" id="GO:0055085">
    <property type="term" value="P:transmembrane transport"/>
    <property type="evidence" value="ECO:0007669"/>
    <property type="project" value="InterPro"/>
</dbReference>
<keyword evidence="3" id="KW-0813">Transport</keyword>
<dbReference type="NCBIfam" id="TIGR01352">
    <property type="entry name" value="tonB_Cterm"/>
    <property type="match status" value="1"/>
</dbReference>
<reference evidence="11" key="1">
    <citation type="submission" date="2022-09" db="EMBL/GenBank/DDBJ databases">
        <title>Intensive care unit water sources are persistently colonized with multi-drug resistant bacteria and are the site of extensive horizontal gene transfer of antibiotic resistance genes.</title>
        <authorList>
            <person name="Diorio-Toth L."/>
        </authorList>
    </citation>
    <scope>NUCLEOTIDE SEQUENCE</scope>
    <source>
        <strain evidence="11">GD03659</strain>
    </source>
</reference>
<evidence type="ECO:0000313" key="11">
    <source>
        <dbReference type="EMBL" id="MDH2132203.1"/>
    </source>
</evidence>